<evidence type="ECO:0000256" key="4">
    <source>
        <dbReference type="ARBA" id="ARBA00022801"/>
    </source>
</evidence>
<dbReference type="InterPro" id="IPR019802">
    <property type="entry name" value="GlycHydrolase_4_CS"/>
</dbReference>
<organism evidence="11 12">
    <name type="scientific">Tenggerimyces flavus</name>
    <dbReference type="NCBI Taxonomy" id="1708749"/>
    <lineage>
        <taxon>Bacteria</taxon>
        <taxon>Bacillati</taxon>
        <taxon>Actinomycetota</taxon>
        <taxon>Actinomycetes</taxon>
        <taxon>Propionibacteriales</taxon>
        <taxon>Nocardioidaceae</taxon>
        <taxon>Tenggerimyces</taxon>
    </lineage>
</organism>
<dbReference type="SUPFAM" id="SSF56327">
    <property type="entry name" value="LDH C-terminal domain-like"/>
    <property type="match status" value="1"/>
</dbReference>
<keyword evidence="6" id="KW-0464">Manganese</keyword>
<keyword evidence="8 9" id="KW-0326">Glycosidase</keyword>
<evidence type="ECO:0000256" key="2">
    <source>
        <dbReference type="ARBA" id="ARBA00010141"/>
    </source>
</evidence>
<keyword evidence="12" id="KW-1185">Reference proteome</keyword>
<dbReference type="InterPro" id="IPR053715">
    <property type="entry name" value="GH4_Enzyme_sf"/>
</dbReference>
<dbReference type="Gene3D" id="3.90.1820.10">
    <property type="entry name" value="AglA-like glucosidase"/>
    <property type="match status" value="1"/>
</dbReference>
<dbReference type="InterPro" id="IPR036291">
    <property type="entry name" value="NAD(P)-bd_dom_sf"/>
</dbReference>
<proteinExistence type="inferred from homology"/>
<keyword evidence="3" id="KW-0479">Metal-binding</keyword>
<evidence type="ECO:0000259" key="10">
    <source>
        <dbReference type="Pfam" id="PF11975"/>
    </source>
</evidence>
<evidence type="ECO:0000256" key="8">
    <source>
        <dbReference type="ARBA" id="ARBA00023295"/>
    </source>
</evidence>
<comment type="cofactor">
    <cofactor evidence="1">
        <name>Mn(2+)</name>
        <dbReference type="ChEBI" id="CHEBI:29035"/>
    </cofactor>
</comment>
<reference evidence="12" key="1">
    <citation type="journal article" date="2019" name="Int. J. Syst. Evol. Microbiol.">
        <title>The Global Catalogue of Microorganisms (GCM) 10K type strain sequencing project: providing services to taxonomists for standard genome sequencing and annotation.</title>
        <authorList>
            <consortium name="The Broad Institute Genomics Platform"/>
            <consortium name="The Broad Institute Genome Sequencing Center for Infectious Disease"/>
            <person name="Wu L."/>
            <person name="Ma J."/>
        </authorList>
    </citation>
    <scope>NUCLEOTIDE SEQUENCE [LARGE SCALE GENOMIC DNA]</scope>
    <source>
        <strain evidence="12">CGMCC 4.7241</strain>
    </source>
</reference>
<evidence type="ECO:0000256" key="6">
    <source>
        <dbReference type="ARBA" id="ARBA00023211"/>
    </source>
</evidence>
<dbReference type="InterPro" id="IPR015955">
    <property type="entry name" value="Lactate_DH/Glyco_Ohase_4_C"/>
</dbReference>
<evidence type="ECO:0000256" key="9">
    <source>
        <dbReference type="RuleBase" id="RU361152"/>
    </source>
</evidence>
<sequence length="516" mass="57260">MALKIAMVGAGSLGFTRRLLRDLLTVPEFADTTFAFADISERNLEMVTALCRRDIEATKLPATIVPTTDRRAAIADADYVFSTVRVGGLDAFRTDIEIPLKYGVDQCVGDTLCAGGIMYAQRTIPVLLDFCKDIREVAKPDALFLNYSNPMAMNTWACNEYGGVRTVGLCHGVQGGHWQITRCIEVWARKEGLIGPGETLHRRDVDIVAAGINHQTWYVQVSWRGIDMIPRMLELFEGHPTYPRTEKVRIDVLRRFGYYSTESNGHLSEYVPWYRKRVDEIPQWIDLSSWINGETGGYLRVTTEGRNWFETDFPNWMREDPKPITAADRSEEHGSYILEGLETGRVYRGHFNVPNRGYITNLPEGCVVEVPGYVDRNGMSIPVVGDLPLACAATVSASVRVQEMGKEAAVHGDVSLLKQSMLHDPLVGAVCNPEEVWQLTDEMLVAQAEWLPNFAAEISPARERLAAAERSGTRVRTVQTEGAARLAVKSVEEMARDKVAASANAAAADKAGMTKT</sequence>
<protein>
    <submittedName>
        <fullName evidence="11">Alpha-glucosidase/alpha-galactosidase</fullName>
    </submittedName>
</protein>
<dbReference type="Pfam" id="PF02056">
    <property type="entry name" value="Glyco_hydro_4"/>
    <property type="match status" value="1"/>
</dbReference>
<name>A0ABV7YK25_9ACTN</name>
<gene>
    <name evidence="11" type="ORF">ACFOUW_31015</name>
</gene>
<dbReference type="RefSeq" id="WP_205121311.1">
    <property type="nucleotide sequence ID" value="NZ_JAFBCM010000001.1"/>
</dbReference>
<comment type="cofactor">
    <cofactor evidence="9">
        <name>NAD(+)</name>
        <dbReference type="ChEBI" id="CHEBI:57540"/>
    </cofactor>
    <text evidence="9">Binds 1 NAD(+) per subunit.</text>
</comment>
<dbReference type="PRINTS" id="PR00732">
    <property type="entry name" value="GLHYDRLASE4"/>
</dbReference>
<evidence type="ECO:0000256" key="1">
    <source>
        <dbReference type="ARBA" id="ARBA00001936"/>
    </source>
</evidence>
<feature type="domain" description="Glycosyl hydrolase family 4 C-terminal" evidence="10">
    <location>
        <begin position="210"/>
        <end position="427"/>
    </location>
</feature>
<dbReference type="PANTHER" id="PTHR32092">
    <property type="entry name" value="6-PHOSPHO-BETA-GLUCOSIDASE-RELATED"/>
    <property type="match status" value="1"/>
</dbReference>
<keyword evidence="7" id="KW-0119">Carbohydrate metabolism</keyword>
<evidence type="ECO:0000256" key="3">
    <source>
        <dbReference type="ARBA" id="ARBA00022723"/>
    </source>
</evidence>
<dbReference type="Proteomes" id="UP001595699">
    <property type="component" value="Unassembled WGS sequence"/>
</dbReference>
<comment type="caution">
    <text evidence="11">The sequence shown here is derived from an EMBL/GenBank/DDBJ whole genome shotgun (WGS) entry which is preliminary data.</text>
</comment>
<dbReference type="PROSITE" id="PS01324">
    <property type="entry name" value="GLYCOSYL_HYDROL_F4"/>
    <property type="match status" value="1"/>
</dbReference>
<comment type="similarity">
    <text evidence="2 9">Belongs to the glycosyl hydrolase 4 family.</text>
</comment>
<dbReference type="NCBIfam" id="NF011657">
    <property type="entry name" value="PRK15076.1"/>
    <property type="match status" value="1"/>
</dbReference>
<dbReference type="PANTHER" id="PTHR32092:SF6">
    <property type="entry name" value="ALPHA-GALACTOSIDASE"/>
    <property type="match status" value="1"/>
</dbReference>
<evidence type="ECO:0000256" key="7">
    <source>
        <dbReference type="ARBA" id="ARBA00023277"/>
    </source>
</evidence>
<dbReference type="InterPro" id="IPR022616">
    <property type="entry name" value="Glyco_hydro_4_C"/>
</dbReference>
<dbReference type="SUPFAM" id="SSF51735">
    <property type="entry name" value="NAD(P)-binding Rossmann-fold domains"/>
    <property type="match status" value="1"/>
</dbReference>
<accession>A0ABV7YK25</accession>
<keyword evidence="5 9" id="KW-0520">NAD</keyword>
<dbReference type="CDD" id="cd05297">
    <property type="entry name" value="GH4_alpha_glucosidase_galactosidase"/>
    <property type="match status" value="1"/>
</dbReference>
<dbReference type="Pfam" id="PF11975">
    <property type="entry name" value="Glyco_hydro_4C"/>
    <property type="match status" value="1"/>
</dbReference>
<evidence type="ECO:0000313" key="12">
    <source>
        <dbReference type="Proteomes" id="UP001595699"/>
    </source>
</evidence>
<evidence type="ECO:0000313" key="11">
    <source>
        <dbReference type="EMBL" id="MFC3765303.1"/>
    </source>
</evidence>
<dbReference type="EMBL" id="JBHRZH010000037">
    <property type="protein sequence ID" value="MFC3765303.1"/>
    <property type="molecule type" value="Genomic_DNA"/>
</dbReference>
<keyword evidence="4 9" id="KW-0378">Hydrolase</keyword>
<dbReference type="InterPro" id="IPR001088">
    <property type="entry name" value="Glyco_hydro_4"/>
</dbReference>
<evidence type="ECO:0000256" key="5">
    <source>
        <dbReference type="ARBA" id="ARBA00023027"/>
    </source>
</evidence>